<accession>A0A0U5K3U7</accession>
<dbReference type="Proteomes" id="UP000069902">
    <property type="component" value="Chromosome cPNK"/>
</dbReference>
<reference evidence="3" key="1">
    <citation type="submission" date="2015-09" db="EMBL/GenBank/DDBJ databases">
        <authorList>
            <person name="Bertelli C."/>
        </authorList>
    </citation>
    <scope>NUCLEOTIDE SEQUENCE [LARGE SCALE GENOMIC DNA]</scope>
    <source>
        <strain evidence="3">KNic</strain>
    </source>
</reference>
<sequence length="372" mass="38868">MKIQMESIQTQVYGIYQAAASKLEAGAKATGRLVVSLAGETRDYTIKGLNFASAQLKVLAEKIGVAARAIGSLAARAAGGLYDCTLKGMTFIATQTRAGAAKVSTVVKALVATFGEWANAVGRLVLSVAGAVRECVVKGFAIASQQLKALAEKIGVAARAIGRLAARLAARVAGGLSDYTSRAMTFIATQMKACATATRSAAKSGAEKVSAIYKVVAAKVGAWAQATGKLAVKLGGHVREYTLKAVKVTSQQLQNPRYAFAAVIASNIVFLEIMLKAFGIVDNLLNKTRLRDGNVGSKAQTFKEISLLTGAVGSLVALNMAFASILKPNISPQAYLVTSVASCISYIALRLVLAHYKQPVVSPVRPAVVLNF</sequence>
<dbReference type="KEGG" id="pnl:PNK_1146"/>
<keyword evidence="3" id="KW-1185">Reference proteome</keyword>
<dbReference type="EMBL" id="LN879502">
    <property type="protein sequence ID" value="CUI16763.1"/>
    <property type="molecule type" value="Genomic_DNA"/>
</dbReference>
<keyword evidence="1" id="KW-1133">Transmembrane helix</keyword>
<dbReference type="AlphaFoldDB" id="A0A0U5K3U7"/>
<gene>
    <name evidence="2" type="ORF">PNK_1146</name>
</gene>
<feature type="transmembrane region" description="Helical" evidence="1">
    <location>
        <begin position="305"/>
        <end position="326"/>
    </location>
</feature>
<evidence type="ECO:0000313" key="2">
    <source>
        <dbReference type="EMBL" id="CUI16763.1"/>
    </source>
</evidence>
<dbReference type="STRING" id="389348.PNK_1146"/>
<dbReference type="PATRIC" id="fig|389348.3.peg.1264"/>
<dbReference type="RefSeq" id="WP_059060843.1">
    <property type="nucleotide sequence ID" value="NZ_LN879502.1"/>
</dbReference>
<evidence type="ECO:0000313" key="3">
    <source>
        <dbReference type="Proteomes" id="UP000069902"/>
    </source>
</evidence>
<dbReference type="InParanoid" id="A0A0U5K3U7"/>
<evidence type="ECO:0000256" key="1">
    <source>
        <dbReference type="SAM" id="Phobius"/>
    </source>
</evidence>
<protein>
    <submittedName>
        <fullName evidence="2">Uncharacterized protein</fullName>
    </submittedName>
</protein>
<feature type="transmembrane region" description="Helical" evidence="1">
    <location>
        <begin position="258"/>
        <end position="285"/>
    </location>
</feature>
<feature type="transmembrane region" description="Helical" evidence="1">
    <location>
        <begin position="332"/>
        <end position="353"/>
    </location>
</feature>
<organism evidence="2 3">
    <name type="scientific">Candidatus Protochlamydia naegleriophila</name>
    <dbReference type="NCBI Taxonomy" id="389348"/>
    <lineage>
        <taxon>Bacteria</taxon>
        <taxon>Pseudomonadati</taxon>
        <taxon>Chlamydiota</taxon>
        <taxon>Chlamydiia</taxon>
        <taxon>Parachlamydiales</taxon>
        <taxon>Parachlamydiaceae</taxon>
        <taxon>Candidatus Protochlamydia</taxon>
    </lineage>
</organism>
<proteinExistence type="predicted"/>
<keyword evidence="1" id="KW-0812">Transmembrane</keyword>
<keyword evidence="1" id="KW-0472">Membrane</keyword>
<name>A0A0U5K3U7_9BACT</name>